<dbReference type="AlphaFoldDB" id="A0A8E0VDG0"/>
<dbReference type="OrthoDB" id="10647981at2759"/>
<organism evidence="1 2">
    <name type="scientific">Fasciolopsis buskii</name>
    <dbReference type="NCBI Taxonomy" id="27845"/>
    <lineage>
        <taxon>Eukaryota</taxon>
        <taxon>Metazoa</taxon>
        <taxon>Spiralia</taxon>
        <taxon>Lophotrochozoa</taxon>
        <taxon>Platyhelminthes</taxon>
        <taxon>Trematoda</taxon>
        <taxon>Digenea</taxon>
        <taxon>Plagiorchiida</taxon>
        <taxon>Echinostomata</taxon>
        <taxon>Echinostomatoidea</taxon>
        <taxon>Fasciolidae</taxon>
        <taxon>Fasciolopsis</taxon>
    </lineage>
</organism>
<proteinExistence type="predicted"/>
<sequence>MQPTATEHDSQSYTSLSAGVGCSFFPLIIEGQLAELSAFVVSKNGSVVVTLSVNSIRSSSTVHCTSPLSNNQDFNSSFPIPSMQHFATNTSMMACDQPLFVMLRHQQSSIKLFAVKSGVHTARPAKCVAPTERYVSWMIRFTATTSVQIFLHLATEAHQIAFCLKTLSIRLSLSSDAEIPRELPDVVGRTSAAAAKLTVLPSQIKMSFESALVRCDSENIAVFKVSRVIMRNIHSACHLEDFCSIYSFLRLL</sequence>
<comment type="caution">
    <text evidence="1">The sequence shown here is derived from an EMBL/GenBank/DDBJ whole genome shotgun (WGS) entry which is preliminary data.</text>
</comment>
<dbReference type="Proteomes" id="UP000728185">
    <property type="component" value="Unassembled WGS sequence"/>
</dbReference>
<keyword evidence="2" id="KW-1185">Reference proteome</keyword>
<evidence type="ECO:0000313" key="2">
    <source>
        <dbReference type="Proteomes" id="UP000728185"/>
    </source>
</evidence>
<protein>
    <submittedName>
        <fullName evidence="1">Uncharacterized protein</fullName>
    </submittedName>
</protein>
<gene>
    <name evidence="1" type="ORF">FBUS_00022</name>
</gene>
<dbReference type="EMBL" id="LUCM01009864">
    <property type="protein sequence ID" value="KAA0186255.1"/>
    <property type="molecule type" value="Genomic_DNA"/>
</dbReference>
<name>A0A8E0VDG0_9TREM</name>
<evidence type="ECO:0000313" key="1">
    <source>
        <dbReference type="EMBL" id="KAA0186255.1"/>
    </source>
</evidence>
<reference evidence="1" key="1">
    <citation type="submission" date="2019-05" db="EMBL/GenBank/DDBJ databases">
        <title>Annotation for the trematode Fasciolopsis buski.</title>
        <authorList>
            <person name="Choi Y.-J."/>
        </authorList>
    </citation>
    <scope>NUCLEOTIDE SEQUENCE</scope>
    <source>
        <strain evidence="1">HT</strain>
        <tissue evidence="1">Whole worm</tissue>
    </source>
</reference>
<accession>A0A8E0VDG0</accession>